<feature type="domain" description="DHHA1" evidence="7">
    <location>
        <begin position="361"/>
        <end position="451"/>
    </location>
</feature>
<dbReference type="InterPro" id="IPR041122">
    <property type="entry name" value="RecJ_OB"/>
</dbReference>
<evidence type="ECO:0000259" key="7">
    <source>
        <dbReference type="Pfam" id="PF02272"/>
    </source>
</evidence>
<keyword evidence="10" id="KW-1185">Reference proteome</keyword>
<evidence type="ECO:0000256" key="1">
    <source>
        <dbReference type="ARBA" id="ARBA00005915"/>
    </source>
</evidence>
<evidence type="ECO:0000256" key="5">
    <source>
        <dbReference type="ARBA" id="ARBA00022839"/>
    </source>
</evidence>
<dbReference type="GO" id="GO:0006310">
    <property type="term" value="P:DNA recombination"/>
    <property type="evidence" value="ECO:0007669"/>
    <property type="project" value="InterPro"/>
</dbReference>
<dbReference type="Pfam" id="PF01368">
    <property type="entry name" value="DHH"/>
    <property type="match status" value="1"/>
</dbReference>
<comment type="caution">
    <text evidence="9">The sequence shown here is derived from an EMBL/GenBank/DDBJ whole genome shotgun (WGS) entry which is preliminary data.</text>
</comment>
<protein>
    <recommendedName>
        <fullName evidence="2">Single-stranded-DNA-specific exonuclease RecJ</fullName>
    </recommendedName>
</protein>
<dbReference type="FunFam" id="3.90.1640.30:FF:000001">
    <property type="entry name" value="Single-stranded-DNA-specific exonuclease RecJ"/>
    <property type="match status" value="1"/>
</dbReference>
<dbReference type="Gene3D" id="3.90.1640.30">
    <property type="match status" value="1"/>
</dbReference>
<dbReference type="InterPro" id="IPR001667">
    <property type="entry name" value="DDH_dom"/>
</dbReference>
<evidence type="ECO:0000259" key="6">
    <source>
        <dbReference type="Pfam" id="PF01368"/>
    </source>
</evidence>
<keyword evidence="3" id="KW-0540">Nuclease</keyword>
<reference evidence="9 10" key="1">
    <citation type="submission" date="2015-11" db="EMBL/GenBank/DDBJ databases">
        <title>Genomic analysis of 38 Legionella species identifies large and diverse effector repertoires.</title>
        <authorList>
            <person name="Burstein D."/>
            <person name="Amaro F."/>
            <person name="Zusman T."/>
            <person name="Lifshitz Z."/>
            <person name="Cohen O."/>
            <person name="Gilbert J.A."/>
            <person name="Pupko T."/>
            <person name="Shuman H.A."/>
            <person name="Segal G."/>
        </authorList>
    </citation>
    <scope>NUCLEOTIDE SEQUENCE [LARGE SCALE GENOMIC DNA]</scope>
    <source>
        <strain evidence="9 10">ATCC 49504</strain>
    </source>
</reference>
<evidence type="ECO:0000256" key="3">
    <source>
        <dbReference type="ARBA" id="ARBA00022722"/>
    </source>
</evidence>
<dbReference type="GO" id="GO:0008409">
    <property type="term" value="F:5'-3' exonuclease activity"/>
    <property type="evidence" value="ECO:0007669"/>
    <property type="project" value="InterPro"/>
</dbReference>
<accession>A0A0W0TPF4</accession>
<dbReference type="SUPFAM" id="SSF64182">
    <property type="entry name" value="DHH phosphoesterases"/>
    <property type="match status" value="1"/>
</dbReference>
<dbReference type="Proteomes" id="UP000054785">
    <property type="component" value="Unassembled WGS sequence"/>
</dbReference>
<dbReference type="EMBL" id="LNYC01000070">
    <property type="protein sequence ID" value="KTC97430.1"/>
    <property type="molecule type" value="Genomic_DNA"/>
</dbReference>
<dbReference type="PATRIC" id="fig|45065.4.peg.1902"/>
<dbReference type="Pfam" id="PF17768">
    <property type="entry name" value="RecJ_OB"/>
    <property type="match status" value="1"/>
</dbReference>
<evidence type="ECO:0000313" key="9">
    <source>
        <dbReference type="EMBL" id="KTC97430.1"/>
    </source>
</evidence>
<proteinExistence type="inferred from homology"/>
<evidence type="ECO:0000259" key="8">
    <source>
        <dbReference type="Pfam" id="PF17768"/>
    </source>
</evidence>
<dbReference type="PANTHER" id="PTHR30255">
    <property type="entry name" value="SINGLE-STRANDED-DNA-SPECIFIC EXONUCLEASE RECJ"/>
    <property type="match status" value="1"/>
</dbReference>
<dbReference type="InterPro" id="IPR038763">
    <property type="entry name" value="DHH_sf"/>
</dbReference>
<gene>
    <name evidence="9" type="primary">recJ</name>
    <name evidence="9" type="ORF">Lgee_1751</name>
</gene>
<dbReference type="AlphaFoldDB" id="A0A0W0TPF4"/>
<comment type="similarity">
    <text evidence="1">Belongs to the RecJ family.</text>
</comment>
<sequence length="595" mass="64548">MSIRIKRRARPEVALELPGTPAWLARIYAARGIHSIDALDKSLQALLPFDTLKDIQRACVRLEKALREKQRILVIGDFDADGATSSALAISALRQMGAHSIDFLVPNRFAYGYGLTPGLVGVAVESRPQLLITVDNGIASIEGVQAANAHGIDVLVTDHHLAGETLPEACAIVNPNQPGDSFPSKSIAGVGVIFYVMLALRRHLVDTGYFEASGIRAPNMAQFLDFVALGTVADVVGLDKNNRILVDQGLSRIREGKCRPGIKALAEVSGRAVERLRETDLGFAIAPRLNAAGRLDDMSLGIECLLCEDAERARMLAEELDALNIERRGIEAEMKTQAMDALDRLAARLNQNSAELPPGLALYEPTWHQGVIGILAGRIKERYHRPVIAFANADGSELKGSARSVAGINIRDCLADIDKDNPGLIKKFGGHAMAAGLSIAPEAFVTFREAFVLEVAKHLDVSACEGVVWTDGELEPSLFTLETAQLLQQTGPWGQQFPEPAFDGIFEVLEQRLVGQHHLKFTLAHPLTGEALDAIAFGVDTSVWPNHRATHIEAAFRLDVNVFRNRARLQLIIEAFEVAPAAEVVKRYGVAHASV</sequence>
<dbReference type="PANTHER" id="PTHR30255:SF2">
    <property type="entry name" value="SINGLE-STRANDED-DNA-SPECIFIC EXONUCLEASE RECJ"/>
    <property type="match status" value="1"/>
</dbReference>
<organism evidence="9 10">
    <name type="scientific">Legionella geestiana</name>
    <dbReference type="NCBI Taxonomy" id="45065"/>
    <lineage>
        <taxon>Bacteria</taxon>
        <taxon>Pseudomonadati</taxon>
        <taxon>Pseudomonadota</taxon>
        <taxon>Gammaproteobacteria</taxon>
        <taxon>Legionellales</taxon>
        <taxon>Legionellaceae</taxon>
        <taxon>Legionella</taxon>
    </lineage>
</organism>
<dbReference type="InterPro" id="IPR051673">
    <property type="entry name" value="SSDNA_exonuclease_RecJ"/>
</dbReference>
<evidence type="ECO:0000256" key="4">
    <source>
        <dbReference type="ARBA" id="ARBA00022801"/>
    </source>
</evidence>
<dbReference type="InterPro" id="IPR003156">
    <property type="entry name" value="DHHA1_dom"/>
</dbReference>
<feature type="domain" description="RecJ OB" evidence="8">
    <location>
        <begin position="470"/>
        <end position="574"/>
    </location>
</feature>
<dbReference type="Gene3D" id="3.10.310.30">
    <property type="match status" value="1"/>
</dbReference>
<dbReference type="Pfam" id="PF02272">
    <property type="entry name" value="DHHA1"/>
    <property type="match status" value="1"/>
</dbReference>
<keyword evidence="4 9" id="KW-0378">Hydrolase</keyword>
<evidence type="ECO:0000313" key="10">
    <source>
        <dbReference type="Proteomes" id="UP000054785"/>
    </source>
</evidence>
<name>A0A0W0TPF4_9GAMM</name>
<dbReference type="InterPro" id="IPR004610">
    <property type="entry name" value="RecJ"/>
</dbReference>
<keyword evidence="5 9" id="KW-0269">Exonuclease</keyword>
<dbReference type="STRING" id="45065.Lgee_1751"/>
<dbReference type="GO" id="GO:0006281">
    <property type="term" value="P:DNA repair"/>
    <property type="evidence" value="ECO:0007669"/>
    <property type="project" value="InterPro"/>
</dbReference>
<feature type="domain" description="DDH" evidence="6">
    <location>
        <begin position="71"/>
        <end position="231"/>
    </location>
</feature>
<dbReference type="GO" id="GO:0003676">
    <property type="term" value="F:nucleic acid binding"/>
    <property type="evidence" value="ECO:0007669"/>
    <property type="project" value="InterPro"/>
</dbReference>
<evidence type="ECO:0000256" key="2">
    <source>
        <dbReference type="ARBA" id="ARBA00019841"/>
    </source>
</evidence>
<dbReference type="NCBIfam" id="TIGR00644">
    <property type="entry name" value="recJ"/>
    <property type="match status" value="1"/>
</dbReference>